<name>A0ABV9T2G2_9BACT</name>
<keyword evidence="3" id="KW-1185">Reference proteome</keyword>
<evidence type="ECO:0000313" key="2">
    <source>
        <dbReference type="EMBL" id="MFC4872913.1"/>
    </source>
</evidence>
<proteinExistence type="predicted"/>
<feature type="compositionally biased region" description="Polar residues" evidence="1">
    <location>
        <begin position="55"/>
        <end position="72"/>
    </location>
</feature>
<organism evidence="2 3">
    <name type="scientific">Negadavirga shengliensis</name>
    <dbReference type="NCBI Taxonomy" id="1389218"/>
    <lineage>
        <taxon>Bacteria</taxon>
        <taxon>Pseudomonadati</taxon>
        <taxon>Bacteroidota</taxon>
        <taxon>Cytophagia</taxon>
        <taxon>Cytophagales</taxon>
        <taxon>Cyclobacteriaceae</taxon>
        <taxon>Negadavirga</taxon>
    </lineage>
</organism>
<dbReference type="EMBL" id="JBHSJJ010000008">
    <property type="protein sequence ID" value="MFC4872913.1"/>
    <property type="molecule type" value="Genomic_DNA"/>
</dbReference>
<gene>
    <name evidence="2" type="ORF">ACFPFU_14545</name>
</gene>
<accession>A0ABV9T2G2</accession>
<comment type="caution">
    <text evidence="2">The sequence shown here is derived from an EMBL/GenBank/DDBJ whole genome shotgun (WGS) entry which is preliminary data.</text>
</comment>
<reference evidence="3" key="1">
    <citation type="journal article" date="2019" name="Int. J. Syst. Evol. Microbiol.">
        <title>The Global Catalogue of Microorganisms (GCM) 10K type strain sequencing project: providing services to taxonomists for standard genome sequencing and annotation.</title>
        <authorList>
            <consortium name="The Broad Institute Genomics Platform"/>
            <consortium name="The Broad Institute Genome Sequencing Center for Infectious Disease"/>
            <person name="Wu L."/>
            <person name="Ma J."/>
        </authorList>
    </citation>
    <scope>NUCLEOTIDE SEQUENCE [LARGE SCALE GENOMIC DNA]</scope>
    <source>
        <strain evidence="3">CGMCC 4.7466</strain>
    </source>
</reference>
<feature type="non-terminal residue" evidence="2">
    <location>
        <position position="109"/>
    </location>
</feature>
<evidence type="ECO:0000313" key="3">
    <source>
        <dbReference type="Proteomes" id="UP001595818"/>
    </source>
</evidence>
<feature type="region of interest" description="Disordered" evidence="1">
    <location>
        <begin position="1"/>
        <end position="81"/>
    </location>
</feature>
<dbReference type="Proteomes" id="UP001595818">
    <property type="component" value="Unassembled WGS sequence"/>
</dbReference>
<evidence type="ECO:0000256" key="1">
    <source>
        <dbReference type="SAM" id="MobiDB-lite"/>
    </source>
</evidence>
<protein>
    <submittedName>
        <fullName evidence="2">Uncharacterized protein</fullName>
    </submittedName>
</protein>
<sequence length="109" mass="11385">MKPGTGNGEQNRTGQKLPCTFLPSRYPPNVQEPGNGEAAKNSRALFIPVRYPQNVRETGNGQQGNRTGSPRNAESPFPTAVGKGLLMNNTAAAYSPGCDPSTIGAAGLN</sequence>
<dbReference type="RefSeq" id="WP_377065496.1">
    <property type="nucleotide sequence ID" value="NZ_JBHSJJ010000008.1"/>
</dbReference>